<evidence type="ECO:0000313" key="2">
    <source>
        <dbReference type="EMBL" id="MFC4620974.1"/>
    </source>
</evidence>
<dbReference type="SUPFAM" id="SSF50341">
    <property type="entry name" value="CheW-like"/>
    <property type="match status" value="1"/>
</dbReference>
<evidence type="ECO:0000313" key="3">
    <source>
        <dbReference type="Proteomes" id="UP001595967"/>
    </source>
</evidence>
<dbReference type="RefSeq" id="WP_377723471.1">
    <property type="nucleotide sequence ID" value="NZ_JBHSEW010000001.1"/>
</dbReference>
<dbReference type="Gene3D" id="2.40.50.180">
    <property type="entry name" value="CheA-289, Domain 4"/>
    <property type="match status" value="1"/>
</dbReference>
<proteinExistence type="predicted"/>
<dbReference type="InterPro" id="IPR036061">
    <property type="entry name" value="CheW-like_dom_sf"/>
</dbReference>
<reference evidence="3" key="1">
    <citation type="journal article" date="2019" name="Int. J. Syst. Evol. Microbiol.">
        <title>The Global Catalogue of Microorganisms (GCM) 10K type strain sequencing project: providing services to taxonomists for standard genome sequencing and annotation.</title>
        <authorList>
            <consortium name="The Broad Institute Genomics Platform"/>
            <consortium name="The Broad Institute Genome Sequencing Center for Infectious Disease"/>
            <person name="Wu L."/>
            <person name="Ma J."/>
        </authorList>
    </citation>
    <scope>NUCLEOTIDE SEQUENCE [LARGE SCALE GENOMIC DNA]</scope>
    <source>
        <strain evidence="3">JCM 11650</strain>
    </source>
</reference>
<dbReference type="PANTHER" id="PTHR22617:SF23">
    <property type="entry name" value="CHEMOTAXIS PROTEIN CHEW"/>
    <property type="match status" value="1"/>
</dbReference>
<accession>A0ABV9GUZ9</accession>
<dbReference type="Pfam" id="PF01584">
    <property type="entry name" value="CheW"/>
    <property type="match status" value="1"/>
</dbReference>
<dbReference type="InterPro" id="IPR039315">
    <property type="entry name" value="CheW"/>
</dbReference>
<dbReference type="EMBL" id="JBHSEW010000001">
    <property type="protein sequence ID" value="MFC4620974.1"/>
    <property type="molecule type" value="Genomic_DNA"/>
</dbReference>
<gene>
    <name evidence="2" type="ORF">ACFO3A_01905</name>
</gene>
<organism evidence="2 3">
    <name type="scientific">Comamonas nitrativorans</name>
    <dbReference type="NCBI Taxonomy" id="108437"/>
    <lineage>
        <taxon>Bacteria</taxon>
        <taxon>Pseudomonadati</taxon>
        <taxon>Pseudomonadota</taxon>
        <taxon>Betaproteobacteria</taxon>
        <taxon>Burkholderiales</taxon>
        <taxon>Comamonadaceae</taxon>
        <taxon>Comamonas</taxon>
    </lineage>
</organism>
<dbReference type="PROSITE" id="PS50851">
    <property type="entry name" value="CHEW"/>
    <property type="match status" value="1"/>
</dbReference>
<evidence type="ECO:0000259" key="1">
    <source>
        <dbReference type="PROSITE" id="PS50851"/>
    </source>
</evidence>
<name>A0ABV9GUZ9_9BURK</name>
<dbReference type="Proteomes" id="UP001595967">
    <property type="component" value="Unassembled WGS sequence"/>
</dbReference>
<keyword evidence="3" id="KW-1185">Reference proteome</keyword>
<sequence>MGQGQSKQSLQELQKRLAQRLLAAQTDNAQAAQWLAVQAGGQHYLIPLAQAGEIYPWQEVQPVPYAQTWFLGVANVRGSLLGVIDLPALLGHPAERTQQSLQDTSLLVINPALQVNAALVVDRLLGLRNADNLQPCTATENPGQCYQDGQGQIWQELSLQALVQSAEFLRVSQ</sequence>
<dbReference type="InterPro" id="IPR002545">
    <property type="entry name" value="CheW-lke_dom"/>
</dbReference>
<comment type="caution">
    <text evidence="2">The sequence shown here is derived from an EMBL/GenBank/DDBJ whole genome shotgun (WGS) entry which is preliminary data.</text>
</comment>
<feature type="domain" description="CheW-like" evidence="1">
    <location>
        <begin position="31"/>
        <end position="173"/>
    </location>
</feature>
<dbReference type="PANTHER" id="PTHR22617">
    <property type="entry name" value="CHEMOTAXIS SENSOR HISTIDINE KINASE-RELATED"/>
    <property type="match status" value="1"/>
</dbReference>
<protein>
    <submittedName>
        <fullName evidence="2">Chemotaxis protein CheW</fullName>
    </submittedName>
</protein>
<dbReference type="SMART" id="SM00260">
    <property type="entry name" value="CheW"/>
    <property type="match status" value="1"/>
</dbReference>